<evidence type="ECO:0000259" key="2">
    <source>
        <dbReference type="Pfam" id="PF07978"/>
    </source>
</evidence>
<name>A0A9W6CMT4_XANFL</name>
<dbReference type="InterPro" id="IPR051557">
    <property type="entry name" value="NipSnap_domain"/>
</dbReference>
<dbReference type="GeneID" id="95762984"/>
<dbReference type="InterPro" id="IPR011008">
    <property type="entry name" value="Dimeric_a/b-barrel"/>
</dbReference>
<comment type="caution">
    <text evidence="3">The sequence shown here is derived from an EMBL/GenBank/DDBJ whole genome shotgun (WGS) entry which is preliminary data.</text>
</comment>
<evidence type="ECO:0000313" key="4">
    <source>
        <dbReference type="EMBL" id="MDR6331689.1"/>
    </source>
</evidence>
<dbReference type="InterPro" id="IPR012577">
    <property type="entry name" value="NIPSNAP"/>
</dbReference>
<dbReference type="Gene3D" id="3.30.70.100">
    <property type="match status" value="1"/>
</dbReference>
<dbReference type="Proteomes" id="UP001245370">
    <property type="component" value="Unassembled WGS sequence"/>
</dbReference>
<dbReference type="PANTHER" id="PTHR21017">
    <property type="entry name" value="NIPSNAP-RELATED"/>
    <property type="match status" value="1"/>
</dbReference>
<feature type="domain" description="NIPSNAP" evidence="2">
    <location>
        <begin position="4"/>
        <end position="103"/>
    </location>
</feature>
<dbReference type="AlphaFoldDB" id="A0A9W6CMT4"/>
<dbReference type="RefSeq" id="WP_281807484.1">
    <property type="nucleotide sequence ID" value="NZ_BSDO01000002.1"/>
</dbReference>
<sequence>MIVEERMYVLHTEVNIADYMAIYTSEGLPLQREILGGFLGYFTTEIGTQNQLVHFWAYADLEERRKRREKLAAQPGWQACLVKIRPMIMTMENRILVPTAFSPWPGATPSLAAGTGQA</sequence>
<evidence type="ECO:0000313" key="3">
    <source>
        <dbReference type="EMBL" id="GLI22520.1"/>
    </source>
</evidence>
<reference evidence="3" key="1">
    <citation type="submission" date="2022-12" db="EMBL/GenBank/DDBJ databases">
        <title>Reference genome sequencing for broad-spectrum identification of bacterial and archaeal isolates by mass spectrometry.</title>
        <authorList>
            <person name="Sekiguchi Y."/>
            <person name="Tourlousse D.M."/>
        </authorList>
    </citation>
    <scope>NUCLEOTIDE SEQUENCE</scope>
    <source>
        <strain evidence="3">301</strain>
    </source>
</reference>
<evidence type="ECO:0000313" key="5">
    <source>
        <dbReference type="Proteomes" id="UP001144397"/>
    </source>
</evidence>
<organism evidence="3 5">
    <name type="scientific">Xanthobacter flavus</name>
    <dbReference type="NCBI Taxonomy" id="281"/>
    <lineage>
        <taxon>Bacteria</taxon>
        <taxon>Pseudomonadati</taxon>
        <taxon>Pseudomonadota</taxon>
        <taxon>Alphaproteobacteria</taxon>
        <taxon>Hyphomicrobiales</taxon>
        <taxon>Xanthobacteraceae</taxon>
        <taxon>Xanthobacter</taxon>
    </lineage>
</organism>
<keyword evidence="6" id="KW-1185">Reference proteome</keyword>
<evidence type="ECO:0000313" key="6">
    <source>
        <dbReference type="Proteomes" id="UP001245370"/>
    </source>
</evidence>
<dbReference type="Pfam" id="PF07978">
    <property type="entry name" value="NIPSNAP"/>
    <property type="match status" value="1"/>
</dbReference>
<reference evidence="4 6" key="2">
    <citation type="submission" date="2023-07" db="EMBL/GenBank/DDBJ databases">
        <title>Genomic Encyclopedia of Type Strains, Phase IV (KMG-IV): sequencing the most valuable type-strain genomes for metagenomic binning, comparative biology and taxonomic classification.</title>
        <authorList>
            <person name="Goeker M."/>
        </authorList>
    </citation>
    <scope>NUCLEOTIDE SEQUENCE [LARGE SCALE GENOMIC DNA]</scope>
    <source>
        <strain evidence="4 6">DSM 338</strain>
    </source>
</reference>
<dbReference type="SUPFAM" id="SSF54909">
    <property type="entry name" value="Dimeric alpha+beta barrel"/>
    <property type="match status" value="1"/>
</dbReference>
<accession>A0A9W6CMT4</accession>
<proteinExistence type="inferred from homology"/>
<protein>
    <submittedName>
        <fullName evidence="3">NIPSNAP family protein</fullName>
    </submittedName>
</protein>
<gene>
    <name evidence="4" type="ORF">GGQ86_000136</name>
    <name evidence="3" type="ORF">XFLAVUS301_21940</name>
</gene>
<evidence type="ECO:0000256" key="1">
    <source>
        <dbReference type="ARBA" id="ARBA00005291"/>
    </source>
</evidence>
<comment type="similarity">
    <text evidence="1">Belongs to the NipSnap family.</text>
</comment>
<dbReference type="EMBL" id="JAVDPY010000001">
    <property type="protein sequence ID" value="MDR6331689.1"/>
    <property type="molecule type" value="Genomic_DNA"/>
</dbReference>
<dbReference type="Proteomes" id="UP001144397">
    <property type="component" value="Unassembled WGS sequence"/>
</dbReference>
<dbReference type="EMBL" id="BSDO01000002">
    <property type="protein sequence ID" value="GLI22520.1"/>
    <property type="molecule type" value="Genomic_DNA"/>
</dbReference>
<dbReference type="PANTHER" id="PTHR21017:SF17">
    <property type="entry name" value="PROTEIN NIPSNAP"/>
    <property type="match status" value="1"/>
</dbReference>